<gene>
    <name evidence="7" type="primary">aroC</name>
    <name evidence="9" type="ORF">SAMN04488090_2366</name>
</gene>
<comment type="subunit">
    <text evidence="7">Homotetramer.</text>
</comment>
<dbReference type="PROSITE" id="PS00788">
    <property type="entry name" value="CHORISMATE_SYNTHASE_2"/>
    <property type="match status" value="1"/>
</dbReference>
<feature type="binding site" evidence="7">
    <location>
        <position position="53"/>
    </location>
    <ligand>
        <name>NADP(+)</name>
        <dbReference type="ChEBI" id="CHEBI:58349"/>
    </ligand>
</feature>
<feature type="binding site" evidence="7">
    <location>
        <position position="47"/>
    </location>
    <ligand>
        <name>NADP(+)</name>
        <dbReference type="ChEBI" id="CHEBI:58349"/>
    </ligand>
</feature>
<keyword evidence="7" id="KW-0288">FMN</keyword>
<dbReference type="Gene3D" id="3.60.150.10">
    <property type="entry name" value="Chorismate synthase AroC"/>
    <property type="match status" value="1"/>
</dbReference>
<dbReference type="PANTHER" id="PTHR21085">
    <property type="entry name" value="CHORISMATE SYNTHASE"/>
    <property type="match status" value="1"/>
</dbReference>
<evidence type="ECO:0000256" key="4">
    <source>
        <dbReference type="ARBA" id="ARBA00022605"/>
    </source>
</evidence>
<dbReference type="PROSITE" id="PS00787">
    <property type="entry name" value="CHORISMATE_SYNTHASE_1"/>
    <property type="match status" value="1"/>
</dbReference>
<dbReference type="OrthoDB" id="9771806at2"/>
<dbReference type="EMBL" id="FNGS01000004">
    <property type="protein sequence ID" value="SDM03385.1"/>
    <property type="molecule type" value="Genomic_DNA"/>
</dbReference>
<comment type="function">
    <text evidence="7">Catalyzes the anti-1,4-elimination of the C-3 phosphate and the C-6 proR hydrogen from 5-enolpyruvylshikimate-3-phosphate (EPSP) to yield chorismate, which is the branch point compound that serves as the starting substrate for the three terminal pathways of aromatic amino acid biosynthesis. This reaction introduces a second double bond into the aromatic ring system.</text>
</comment>
<dbReference type="FunFam" id="3.60.150.10:FF:000003">
    <property type="entry name" value="Chorismate synthase"/>
    <property type="match status" value="1"/>
</dbReference>
<dbReference type="InterPro" id="IPR000453">
    <property type="entry name" value="Chorismate_synth"/>
</dbReference>
<comment type="catalytic activity">
    <reaction evidence="7 8">
        <text>5-O-(1-carboxyvinyl)-3-phosphoshikimate = chorismate + phosphate</text>
        <dbReference type="Rhea" id="RHEA:21020"/>
        <dbReference type="ChEBI" id="CHEBI:29748"/>
        <dbReference type="ChEBI" id="CHEBI:43474"/>
        <dbReference type="ChEBI" id="CHEBI:57701"/>
        <dbReference type="EC" id="4.2.3.5"/>
    </reaction>
</comment>
<dbReference type="RefSeq" id="WP_093202089.1">
    <property type="nucleotide sequence ID" value="NZ_FNGS01000004.1"/>
</dbReference>
<dbReference type="PROSITE" id="PS00789">
    <property type="entry name" value="CHORISMATE_SYNTHASE_3"/>
    <property type="match status" value="1"/>
</dbReference>
<evidence type="ECO:0000256" key="8">
    <source>
        <dbReference type="RuleBase" id="RU000605"/>
    </source>
</evidence>
<protein>
    <recommendedName>
        <fullName evidence="3 7">Chorismate synthase</fullName>
        <shortName evidence="7">CS</shortName>
        <ecNumber evidence="3 7">4.2.3.5</ecNumber>
    </recommendedName>
    <alternativeName>
        <fullName evidence="7">5-enolpyruvylshikimate-3-phosphate phospholyase</fullName>
    </alternativeName>
</protein>
<name>A0A1G9PZ72_9BACT</name>
<dbReference type="Pfam" id="PF01264">
    <property type="entry name" value="Chorismate_synt"/>
    <property type="match status" value="1"/>
</dbReference>
<evidence type="ECO:0000256" key="5">
    <source>
        <dbReference type="ARBA" id="ARBA00023141"/>
    </source>
</evidence>
<dbReference type="GO" id="GO:0009073">
    <property type="term" value="P:aromatic amino acid family biosynthetic process"/>
    <property type="evidence" value="ECO:0007669"/>
    <property type="project" value="UniProtKB-KW"/>
</dbReference>
<sequence>MSSTYGTLFKISTFGESHGKAIGVVVDGCPAGISFDEAFIQQELDRRKPGQSRITTQRREADEFQVLSGVFEGKTTGTPIALVIPNEDQRSKDYSHISEQFRPSHADYTYTAKYGVRDYRGGGRSSARETAARVAAGALAKLVLKELGVSIEAYVSQVGPMKLETPYQQLTIALAEENAVRCPDPILAEQMFAFIDETRKKGDSIGGVVSCVCTGVPAGWGEPVFDKLHAELGKAMLSINAVKGFEYGSGFDGVELYGSQHNDEYYTDEQGRVRTRTNLSGGIQGGISNGEDIYFRVAFKPVATIMQDQDSVDVHGNPVVVSGKGRHDPCVVPRAVPIVEAMAALVLVDFYLIDRSRRS</sequence>
<proteinExistence type="inferred from homology"/>
<evidence type="ECO:0000256" key="6">
    <source>
        <dbReference type="ARBA" id="ARBA00023239"/>
    </source>
</evidence>
<keyword evidence="7" id="KW-0521">NADP</keyword>
<keyword evidence="6 7" id="KW-0456">Lyase</keyword>
<feature type="binding site" evidence="7">
    <location>
        <begin position="240"/>
        <end position="241"/>
    </location>
    <ligand>
        <name>FMN</name>
        <dbReference type="ChEBI" id="CHEBI:58210"/>
    </ligand>
</feature>
<dbReference type="PIRSF" id="PIRSF001456">
    <property type="entry name" value="Chorismate_synth"/>
    <property type="match status" value="1"/>
</dbReference>
<evidence type="ECO:0000256" key="3">
    <source>
        <dbReference type="ARBA" id="ARBA00013036"/>
    </source>
</evidence>
<dbReference type="AlphaFoldDB" id="A0A1G9PZ72"/>
<dbReference type="GO" id="GO:0010181">
    <property type="term" value="F:FMN binding"/>
    <property type="evidence" value="ECO:0007669"/>
    <property type="project" value="TreeGrafter"/>
</dbReference>
<feature type="binding site" evidence="7">
    <location>
        <begin position="124"/>
        <end position="126"/>
    </location>
    <ligand>
        <name>FMN</name>
        <dbReference type="ChEBI" id="CHEBI:58210"/>
    </ligand>
</feature>
<dbReference type="SUPFAM" id="SSF103263">
    <property type="entry name" value="Chorismate synthase, AroC"/>
    <property type="match status" value="1"/>
</dbReference>
<dbReference type="STRING" id="563176.SAMN04488090_2366"/>
<keyword evidence="7" id="KW-0274">FAD</keyword>
<dbReference type="GO" id="GO:0008652">
    <property type="term" value="P:amino acid biosynthetic process"/>
    <property type="evidence" value="ECO:0007669"/>
    <property type="project" value="UniProtKB-KW"/>
</dbReference>
<dbReference type="InterPro" id="IPR020541">
    <property type="entry name" value="Chorismate_synthase_CS"/>
</dbReference>
<feature type="binding site" evidence="7">
    <location>
        <begin position="300"/>
        <end position="304"/>
    </location>
    <ligand>
        <name>FMN</name>
        <dbReference type="ChEBI" id="CHEBI:58210"/>
    </ligand>
</feature>
<comment type="similarity">
    <text evidence="2 7 8">Belongs to the chorismate synthase family.</text>
</comment>
<dbReference type="HAMAP" id="MF_00300">
    <property type="entry name" value="Chorismate_synth"/>
    <property type="match status" value="1"/>
</dbReference>
<evidence type="ECO:0000256" key="7">
    <source>
        <dbReference type="HAMAP-Rule" id="MF_00300"/>
    </source>
</evidence>
<dbReference type="Proteomes" id="UP000198901">
    <property type="component" value="Unassembled WGS sequence"/>
</dbReference>
<keyword evidence="7" id="KW-0285">Flavoprotein</keyword>
<accession>A0A1G9PZ72</accession>
<dbReference type="GO" id="GO:0004107">
    <property type="term" value="F:chorismate synthase activity"/>
    <property type="evidence" value="ECO:0007669"/>
    <property type="project" value="UniProtKB-UniRule"/>
</dbReference>
<feature type="binding site" evidence="7">
    <location>
        <position position="326"/>
    </location>
    <ligand>
        <name>FMN</name>
        <dbReference type="ChEBI" id="CHEBI:58210"/>
    </ligand>
</feature>
<dbReference type="NCBIfam" id="NF003793">
    <property type="entry name" value="PRK05382.1"/>
    <property type="match status" value="1"/>
</dbReference>
<dbReference type="EC" id="4.2.3.5" evidence="3 7"/>
<dbReference type="UniPathway" id="UPA00053">
    <property type="reaction ID" value="UER00090"/>
</dbReference>
<dbReference type="CDD" id="cd07304">
    <property type="entry name" value="Chorismate_synthase"/>
    <property type="match status" value="1"/>
</dbReference>
<evidence type="ECO:0000256" key="1">
    <source>
        <dbReference type="ARBA" id="ARBA00005044"/>
    </source>
</evidence>
<comment type="pathway">
    <text evidence="1 7 8">Metabolic intermediate biosynthesis; chorismate biosynthesis; chorismate from D-erythrose 4-phosphate and phosphoenolpyruvate: step 7/7.</text>
</comment>
<keyword evidence="10" id="KW-1185">Reference proteome</keyword>
<dbReference type="InterPro" id="IPR035904">
    <property type="entry name" value="Chorismate_synth_AroC_sf"/>
</dbReference>
<dbReference type="NCBIfam" id="TIGR00033">
    <property type="entry name" value="aroC"/>
    <property type="match status" value="1"/>
</dbReference>
<dbReference type="GO" id="GO:0009423">
    <property type="term" value="P:chorismate biosynthetic process"/>
    <property type="evidence" value="ECO:0007669"/>
    <property type="project" value="UniProtKB-UniRule"/>
</dbReference>
<keyword evidence="4 7" id="KW-0028">Amino-acid biosynthesis</keyword>
<evidence type="ECO:0000313" key="10">
    <source>
        <dbReference type="Proteomes" id="UP000198901"/>
    </source>
</evidence>
<reference evidence="9 10" key="1">
    <citation type="submission" date="2016-10" db="EMBL/GenBank/DDBJ databases">
        <authorList>
            <person name="de Groot N.N."/>
        </authorList>
    </citation>
    <scope>NUCLEOTIDE SEQUENCE [LARGE SCALE GENOMIC DNA]</scope>
    <source>
        <strain evidence="9 10">DSM 21668</strain>
    </source>
</reference>
<organism evidence="9 10">
    <name type="scientific">Siphonobacter aquaeclarae</name>
    <dbReference type="NCBI Taxonomy" id="563176"/>
    <lineage>
        <taxon>Bacteria</taxon>
        <taxon>Pseudomonadati</taxon>
        <taxon>Bacteroidota</taxon>
        <taxon>Cytophagia</taxon>
        <taxon>Cytophagales</taxon>
        <taxon>Cytophagaceae</taxon>
        <taxon>Siphonobacter</taxon>
    </lineage>
</organism>
<dbReference type="PANTHER" id="PTHR21085:SF0">
    <property type="entry name" value="CHORISMATE SYNTHASE"/>
    <property type="match status" value="1"/>
</dbReference>
<evidence type="ECO:0000256" key="2">
    <source>
        <dbReference type="ARBA" id="ARBA00008014"/>
    </source>
</evidence>
<dbReference type="GO" id="GO:0005829">
    <property type="term" value="C:cytosol"/>
    <property type="evidence" value="ECO:0007669"/>
    <property type="project" value="TreeGrafter"/>
</dbReference>
<evidence type="ECO:0000313" key="9">
    <source>
        <dbReference type="EMBL" id="SDM03385.1"/>
    </source>
</evidence>
<feature type="binding site" evidence="7">
    <location>
        <position position="285"/>
    </location>
    <ligand>
        <name>FMN</name>
        <dbReference type="ChEBI" id="CHEBI:58210"/>
    </ligand>
</feature>
<comment type="cofactor">
    <cofactor evidence="7 8">
        <name>FMNH2</name>
        <dbReference type="ChEBI" id="CHEBI:57618"/>
    </cofactor>
    <text evidence="7 8">Reduced FMN (FMNH(2)).</text>
</comment>
<keyword evidence="5 7" id="KW-0057">Aromatic amino acid biosynthesis</keyword>